<dbReference type="EMBL" id="WIXP02000001">
    <property type="protein sequence ID" value="KAF6217356.1"/>
    <property type="molecule type" value="Genomic_DNA"/>
</dbReference>
<accession>A0A8S9YCS2</accession>
<proteinExistence type="predicted"/>
<feature type="domain" description="Kazal-like" evidence="2">
    <location>
        <begin position="949"/>
        <end position="1005"/>
    </location>
</feature>
<evidence type="ECO:0000313" key="3">
    <source>
        <dbReference type="EMBL" id="KAF6217356.1"/>
    </source>
</evidence>
<dbReference type="SMART" id="SM00280">
    <property type="entry name" value="KAZAL"/>
    <property type="match status" value="1"/>
</dbReference>
<sequence length="1061" mass="115226">MDDIRDIRRYHRDLDDARECEEANQANGRRMNSEKADGHRLVVRLPENGTAGDGKPMLPPIEEERSLPPVEPSLREPGKGAEKSGNFTMRRHEEVPRKKYESLVHWPYNQPVGYKEKQTFGDPLVLPEDWSWFDNPKGKETSSKSKPRLVGVSEIGRASGDGVVVKGVPLPTAEEAPTKDWAAVVSGRERASLLSTRIEKGKDEWVPPTPPSSVCGEREAVFEGKGGEDLLSYLTAPARMGRRRQVQTVCPANVDWSGAGGCRVEVPKEVSEALSAIRDLILDFRGNEDILAATRRTRADSRYLVPMEAALAKVRQHVEEQAKEASFWRTELLSKLERQGEAIMALEARLSASPDISFEEGELRGPPLQQGLVLLEQVMLSNFRAMREDLGAVVSGLESKISTVSGEVERLRREDLLPLGRKVDVTNRYIKDVARGSGLSAEGRRRFPTLYGDEGSMSAGRASGEGVAALGAAAVPTAPGSAPAVTTVAAAGLEDGSPLARPIEGGNESEPQARKELWTDVVRKGKRSGAPTGTAEAGGKNGKQKPVPAPRTGLAGTSKASSGAAKGKTDGGGAAGSSKAGGKAATDSTLASKPGKKGRGAAGGGQATKATTKTATPANKEGGTPAVGGSRKEEFKSLYAEILSSYPARAATAKPGPVSVTRDMPDGEGVMSPASTRRCLVKDVTSAGAEVRGARIVGDYLVVDLLPGTEQLTKSLKVFNRVPNCENISAVESLSDPAVAIVLDEENPYRPNPLFRTCVEESDKEHPESKMNVLQIAALWQETGDFLVIWEIRHQSKEQPTTKPGYQHHKGKFGKNSHICPDIAVPLVTDVIDCPQARFGSLHPGPSQTIQNFAAQSYRPQHQASQKPKDRRVNLCSRTPSGQLNYSGCETLASEYIKSNRIVYETEEATLIQTPYEFWSPQVSIFFAATMKAALILASLLWIMTADFANSSPIHNERPRQNPYCTKIYKPVCGRFSENLVDFGNECEYNRVADRDSQLVWNGTCCNHIEWKKCERGCPKYLQGACGSDGITYEGSCYIDCHRLYEWGKQDLYTARQGKCD</sequence>
<feature type="compositionally biased region" description="Low complexity" evidence="1">
    <location>
        <begin position="576"/>
        <end position="588"/>
    </location>
</feature>
<evidence type="ECO:0000259" key="2">
    <source>
        <dbReference type="PROSITE" id="PS51465"/>
    </source>
</evidence>
<feature type="region of interest" description="Disordered" evidence="1">
    <location>
        <begin position="524"/>
        <end position="630"/>
    </location>
</feature>
<comment type="caution">
    <text evidence="3">The sequence shown here is derived from an EMBL/GenBank/DDBJ whole genome shotgun (WGS) entry which is preliminary data.</text>
</comment>
<dbReference type="PROSITE" id="PS51465">
    <property type="entry name" value="KAZAL_2"/>
    <property type="match status" value="2"/>
</dbReference>
<dbReference type="OrthoDB" id="328123at2759"/>
<feature type="compositionally biased region" description="Low complexity" evidence="1">
    <location>
        <begin position="555"/>
        <end position="566"/>
    </location>
</feature>
<dbReference type="Gene3D" id="3.30.60.30">
    <property type="match status" value="2"/>
</dbReference>
<dbReference type="PROSITE" id="PS00282">
    <property type="entry name" value="KAZAL_1"/>
    <property type="match status" value="1"/>
</dbReference>
<name>A0A8S9YCS2_APOLU</name>
<evidence type="ECO:0000313" key="4">
    <source>
        <dbReference type="Proteomes" id="UP000466442"/>
    </source>
</evidence>
<feature type="region of interest" description="Disordered" evidence="1">
    <location>
        <begin position="652"/>
        <end position="673"/>
    </location>
</feature>
<feature type="compositionally biased region" description="Basic and acidic residues" evidence="1">
    <location>
        <begin position="31"/>
        <end position="40"/>
    </location>
</feature>
<feature type="compositionally biased region" description="Basic and acidic residues" evidence="1">
    <location>
        <begin position="1"/>
        <end position="21"/>
    </location>
</feature>
<feature type="compositionally biased region" description="Basic and acidic residues" evidence="1">
    <location>
        <begin position="73"/>
        <end position="82"/>
    </location>
</feature>
<feature type="region of interest" description="Disordered" evidence="1">
    <location>
        <begin position="1"/>
        <end position="96"/>
    </location>
</feature>
<dbReference type="AlphaFoldDB" id="A0A8S9YCS2"/>
<feature type="region of interest" description="Disordered" evidence="1">
    <location>
        <begin position="496"/>
        <end position="515"/>
    </location>
</feature>
<dbReference type="Proteomes" id="UP000466442">
    <property type="component" value="Linkage Group LG1"/>
</dbReference>
<dbReference type="SUPFAM" id="SSF100895">
    <property type="entry name" value="Kazal-type serine protease inhibitors"/>
    <property type="match status" value="1"/>
</dbReference>
<protein>
    <recommendedName>
        <fullName evidence="2">Kazal-like domain-containing protein</fullName>
    </recommendedName>
</protein>
<gene>
    <name evidence="3" type="ORF">GE061_001710</name>
</gene>
<reference evidence="3" key="1">
    <citation type="journal article" date="2021" name="Mol. Ecol. Resour.">
        <title>Apolygus lucorum genome provides insights into omnivorousness and mesophyll feeding.</title>
        <authorList>
            <person name="Liu Y."/>
            <person name="Liu H."/>
            <person name="Wang H."/>
            <person name="Huang T."/>
            <person name="Liu B."/>
            <person name="Yang B."/>
            <person name="Yin L."/>
            <person name="Li B."/>
            <person name="Zhang Y."/>
            <person name="Zhang S."/>
            <person name="Jiang F."/>
            <person name="Zhang X."/>
            <person name="Ren Y."/>
            <person name="Wang B."/>
            <person name="Wang S."/>
            <person name="Lu Y."/>
            <person name="Wu K."/>
            <person name="Fan W."/>
            <person name="Wang G."/>
        </authorList>
    </citation>
    <scope>NUCLEOTIDE SEQUENCE</scope>
    <source>
        <strain evidence="3">12Hb</strain>
    </source>
</reference>
<organism evidence="3 4">
    <name type="scientific">Apolygus lucorum</name>
    <name type="common">Small green plant bug</name>
    <name type="synonym">Lygocoris lucorum</name>
    <dbReference type="NCBI Taxonomy" id="248454"/>
    <lineage>
        <taxon>Eukaryota</taxon>
        <taxon>Metazoa</taxon>
        <taxon>Ecdysozoa</taxon>
        <taxon>Arthropoda</taxon>
        <taxon>Hexapoda</taxon>
        <taxon>Insecta</taxon>
        <taxon>Pterygota</taxon>
        <taxon>Neoptera</taxon>
        <taxon>Paraneoptera</taxon>
        <taxon>Hemiptera</taxon>
        <taxon>Heteroptera</taxon>
        <taxon>Panheteroptera</taxon>
        <taxon>Cimicomorpha</taxon>
        <taxon>Miridae</taxon>
        <taxon>Mirini</taxon>
        <taxon>Apolygus</taxon>
    </lineage>
</organism>
<dbReference type="InterPro" id="IPR036058">
    <property type="entry name" value="Kazal_dom_sf"/>
</dbReference>
<dbReference type="CDD" id="cd00104">
    <property type="entry name" value="KAZAL_FS"/>
    <property type="match status" value="2"/>
</dbReference>
<evidence type="ECO:0000256" key="1">
    <source>
        <dbReference type="SAM" id="MobiDB-lite"/>
    </source>
</evidence>
<feature type="compositionally biased region" description="Low complexity" evidence="1">
    <location>
        <begin position="607"/>
        <end position="620"/>
    </location>
</feature>
<keyword evidence="4" id="KW-1185">Reference proteome</keyword>
<dbReference type="InterPro" id="IPR002350">
    <property type="entry name" value="Kazal_dom"/>
</dbReference>
<feature type="domain" description="Kazal-like" evidence="2">
    <location>
        <begin position="1008"/>
        <end position="1061"/>
    </location>
</feature>